<organism evidence="2 3">
    <name type="scientific">Dactylosporangium sucinum</name>
    <dbReference type="NCBI Taxonomy" id="1424081"/>
    <lineage>
        <taxon>Bacteria</taxon>
        <taxon>Bacillati</taxon>
        <taxon>Actinomycetota</taxon>
        <taxon>Actinomycetes</taxon>
        <taxon>Micromonosporales</taxon>
        <taxon>Micromonosporaceae</taxon>
        <taxon>Dactylosporangium</taxon>
    </lineage>
</organism>
<name>A0A917U1A2_9ACTN</name>
<dbReference type="RefSeq" id="WP_190252992.1">
    <property type="nucleotide sequence ID" value="NZ_BMPI01000030.1"/>
</dbReference>
<dbReference type="InterPro" id="IPR042099">
    <property type="entry name" value="ANL_N_sf"/>
</dbReference>
<dbReference type="Pfam" id="PF00501">
    <property type="entry name" value="AMP-binding"/>
    <property type="match status" value="1"/>
</dbReference>
<proteinExistence type="predicted"/>
<evidence type="ECO:0000313" key="2">
    <source>
        <dbReference type="EMBL" id="GGM47638.1"/>
    </source>
</evidence>
<feature type="domain" description="AMP-dependent synthetase/ligase" evidence="1">
    <location>
        <begin position="5"/>
        <end position="102"/>
    </location>
</feature>
<dbReference type="Gene3D" id="3.40.50.12780">
    <property type="entry name" value="N-terminal domain of ligase-like"/>
    <property type="match status" value="1"/>
</dbReference>
<dbReference type="AlphaFoldDB" id="A0A917U1A2"/>
<gene>
    <name evidence="2" type="ORF">GCM10007977_056560</name>
</gene>
<comment type="caution">
    <text evidence="2">The sequence shown here is derived from an EMBL/GenBank/DDBJ whole genome shotgun (WGS) entry which is preliminary data.</text>
</comment>
<dbReference type="InterPro" id="IPR000873">
    <property type="entry name" value="AMP-dep_synth/lig_dom"/>
</dbReference>
<reference evidence="2" key="1">
    <citation type="journal article" date="2014" name="Int. J. Syst. Evol. Microbiol.">
        <title>Complete genome sequence of Corynebacterium casei LMG S-19264T (=DSM 44701T), isolated from a smear-ripened cheese.</title>
        <authorList>
            <consortium name="US DOE Joint Genome Institute (JGI-PGF)"/>
            <person name="Walter F."/>
            <person name="Albersmeier A."/>
            <person name="Kalinowski J."/>
            <person name="Ruckert C."/>
        </authorList>
    </citation>
    <scope>NUCLEOTIDE SEQUENCE</scope>
    <source>
        <strain evidence="2">JCM 19831</strain>
    </source>
</reference>
<dbReference type="SUPFAM" id="SSF56801">
    <property type="entry name" value="Acetyl-CoA synthetase-like"/>
    <property type="match status" value="1"/>
</dbReference>
<accession>A0A917U1A2</accession>
<dbReference type="EMBL" id="BMPI01000030">
    <property type="protein sequence ID" value="GGM47638.1"/>
    <property type="molecule type" value="Genomic_DNA"/>
</dbReference>
<keyword evidence="3" id="KW-1185">Reference proteome</keyword>
<protein>
    <recommendedName>
        <fullName evidence="1">AMP-dependent synthetase/ligase domain-containing protein</fullName>
    </recommendedName>
</protein>
<evidence type="ECO:0000313" key="3">
    <source>
        <dbReference type="Proteomes" id="UP000642070"/>
    </source>
</evidence>
<evidence type="ECO:0000259" key="1">
    <source>
        <dbReference type="Pfam" id="PF00501"/>
    </source>
</evidence>
<sequence length="136" mass="14558">MDTDEVAVVGRGLTEIGLRAGGRVLIMMSGRPEHWLIHSAAVHVGATPVPLRPALSTDQLRLVARHSAAQLLVLEGSAELARWRPVLPGLPSLRRIVLVGEPAPEDLSLATVSLAYVRSAGALARRDDLGRRRSPV</sequence>
<dbReference type="Proteomes" id="UP000642070">
    <property type="component" value="Unassembled WGS sequence"/>
</dbReference>
<reference evidence="2" key="2">
    <citation type="submission" date="2020-09" db="EMBL/GenBank/DDBJ databases">
        <authorList>
            <person name="Sun Q."/>
            <person name="Ohkuma M."/>
        </authorList>
    </citation>
    <scope>NUCLEOTIDE SEQUENCE</scope>
    <source>
        <strain evidence="2">JCM 19831</strain>
    </source>
</reference>